<organism evidence="2 3">
    <name type="scientific">[Torrubiella] hemipterigena</name>
    <dbReference type="NCBI Taxonomy" id="1531966"/>
    <lineage>
        <taxon>Eukaryota</taxon>
        <taxon>Fungi</taxon>
        <taxon>Dikarya</taxon>
        <taxon>Ascomycota</taxon>
        <taxon>Pezizomycotina</taxon>
        <taxon>Sordariomycetes</taxon>
        <taxon>Hypocreomycetidae</taxon>
        <taxon>Hypocreales</taxon>
        <taxon>Clavicipitaceae</taxon>
        <taxon>Clavicipitaceae incertae sedis</taxon>
        <taxon>'Torrubiella' clade</taxon>
    </lineage>
</organism>
<sequence>MHAVSSLLMLAHVAAASFYLRVPLTGAGTSVPVRTIYDDFAVTAGTSGGEQWLQLDLDKNGHLVTAAGAAAAGLGEMYFTKLDNSPPYWAAAFTGIRTPTANDQRGPWALKNGSLVLDGGKLWHWYYCNDYLWGSPTLNQQSDCVEFDISIPTYSLPSH</sequence>
<dbReference type="Proteomes" id="UP000039046">
    <property type="component" value="Unassembled WGS sequence"/>
</dbReference>
<evidence type="ECO:0000313" key="3">
    <source>
        <dbReference type="Proteomes" id="UP000039046"/>
    </source>
</evidence>
<gene>
    <name evidence="2" type="ORF">VHEMI01364</name>
</gene>
<evidence type="ECO:0000313" key="2">
    <source>
        <dbReference type="EMBL" id="CEJ81222.1"/>
    </source>
</evidence>
<feature type="chain" id="PRO_5001989841" evidence="1">
    <location>
        <begin position="17"/>
        <end position="159"/>
    </location>
</feature>
<proteinExistence type="predicted"/>
<name>A0A0A1T4K5_9HYPO</name>
<evidence type="ECO:0000256" key="1">
    <source>
        <dbReference type="SAM" id="SignalP"/>
    </source>
</evidence>
<dbReference type="EMBL" id="CDHN01000001">
    <property type="protein sequence ID" value="CEJ81222.1"/>
    <property type="molecule type" value="Genomic_DNA"/>
</dbReference>
<reference evidence="2 3" key="1">
    <citation type="journal article" date="2015" name="Genome Announc.">
        <title>Draft Genome Sequence and Gene Annotation of the Entomopathogenic Fungus Verticillium hemipterigenum.</title>
        <authorList>
            <person name="Horn F."/>
            <person name="Habel A."/>
            <person name="Scharf D.H."/>
            <person name="Dworschak J."/>
            <person name="Brakhage A.A."/>
            <person name="Guthke R."/>
            <person name="Hertweck C."/>
            <person name="Linde J."/>
        </authorList>
    </citation>
    <scope>NUCLEOTIDE SEQUENCE [LARGE SCALE GENOMIC DNA]</scope>
</reference>
<protein>
    <submittedName>
        <fullName evidence="2">Uncharacterized protein</fullName>
    </submittedName>
</protein>
<keyword evidence="3" id="KW-1185">Reference proteome</keyword>
<dbReference type="HOGENOM" id="CLU_1662034_0_0_1"/>
<dbReference type="AlphaFoldDB" id="A0A0A1T4K5"/>
<feature type="signal peptide" evidence="1">
    <location>
        <begin position="1"/>
        <end position="16"/>
    </location>
</feature>
<accession>A0A0A1T4K5</accession>
<keyword evidence="1" id="KW-0732">Signal</keyword>